<dbReference type="InterPro" id="IPR029063">
    <property type="entry name" value="SAM-dependent_MTases_sf"/>
</dbReference>
<dbReference type="InterPro" id="IPR059073">
    <property type="entry name" value="TRMT11_N"/>
</dbReference>
<dbReference type="PANTHER" id="PTHR13370">
    <property type="entry name" value="RNA METHYLASE-RELATED"/>
    <property type="match status" value="1"/>
</dbReference>
<dbReference type="EMBL" id="GBEZ01002803">
    <property type="protein sequence ID" value="JAC82286.1"/>
    <property type="molecule type" value="Transcribed_RNA"/>
</dbReference>
<dbReference type="PANTHER" id="PTHR13370:SF3">
    <property type="entry name" value="TRNA (GUANINE(10)-N2)-METHYLTRANSFERASE HOMOLOG"/>
    <property type="match status" value="1"/>
</dbReference>
<dbReference type="InterPro" id="IPR000241">
    <property type="entry name" value="RlmKL-like_Mtase"/>
</dbReference>
<evidence type="ECO:0000259" key="6">
    <source>
        <dbReference type="Pfam" id="PF25904"/>
    </source>
</evidence>
<evidence type="ECO:0000256" key="3">
    <source>
        <dbReference type="SAM" id="MobiDB-lite"/>
    </source>
</evidence>
<dbReference type="GO" id="GO:0008168">
    <property type="term" value="F:methyltransferase activity"/>
    <property type="evidence" value="ECO:0007669"/>
    <property type="project" value="UniProtKB-KW"/>
</dbReference>
<evidence type="ECO:0000259" key="5">
    <source>
        <dbReference type="Pfam" id="PF01170"/>
    </source>
</evidence>
<dbReference type="GO" id="GO:0032259">
    <property type="term" value="P:methylation"/>
    <property type="evidence" value="ECO:0007669"/>
    <property type="project" value="UniProtKB-KW"/>
</dbReference>
<feature type="domain" description="Ribosomal RNA large subunit methyltransferase K/L-like methyltransferase" evidence="5">
    <location>
        <begin position="228"/>
        <end position="278"/>
    </location>
</feature>
<name>A0A061SHT1_9CHLO</name>
<dbReference type="GO" id="GO:0005737">
    <property type="term" value="C:cytoplasm"/>
    <property type="evidence" value="ECO:0007669"/>
    <property type="project" value="TreeGrafter"/>
</dbReference>
<keyword evidence="4" id="KW-1133">Transmembrane helix</keyword>
<feature type="domain" description="tRNA (guanine(10)-N(2))-methyltransferase TRMT11 N-terminal" evidence="6">
    <location>
        <begin position="33"/>
        <end position="217"/>
    </location>
</feature>
<evidence type="ECO:0000256" key="4">
    <source>
        <dbReference type="SAM" id="Phobius"/>
    </source>
</evidence>
<proteinExistence type="predicted"/>
<evidence type="ECO:0000256" key="2">
    <source>
        <dbReference type="ARBA" id="ARBA00022679"/>
    </source>
</evidence>
<protein>
    <submittedName>
        <fullName evidence="7">tRNA (Guanine10-N2)-methyltransferase</fullName>
    </submittedName>
</protein>
<gene>
    <name evidence="7" type="primary">TRM11</name>
    <name evidence="7" type="ORF">TSPGSL018_6070</name>
</gene>
<evidence type="ECO:0000256" key="1">
    <source>
        <dbReference type="ARBA" id="ARBA00022603"/>
    </source>
</evidence>
<keyword evidence="4" id="KW-0812">Transmembrane</keyword>
<feature type="transmembrane region" description="Helical" evidence="4">
    <location>
        <begin position="6"/>
        <end position="25"/>
    </location>
</feature>
<sequence length="418" mass="46176">LFGNWHIIVHLLILYLISVGTNATFNSCQFASMKLLCYFCHRFLDFRLSETESVCELLRCRQDEKSDNLWLKPHGGSFESPFWYINLPSEKQATELANRTALIKGLYEVWGEGETWEELTSSLEKCPLDLIEPHVARGTTFKIEVESFGGSLSQDDIVRRIDLLCKLIPFQGKVKLGAPQHVFTLLRANAEDSSGGLPAHLVPFRWYFGRRIAGSDRSFIPRYQLSSRAYIGTTSMDPELAHIMCNHAKVARGSLVLDPFVGTGGILVAAAHFGAVVVGLDIDIRVIRHGAKRPAREPVQQLRAVRAQRPGRPPASGHAPGALPARPRGVGGRHRLRPPLRRPGERPQDGAQGRGDHQPRELHTLDAAVLPRRVPLRPRGVCSRSAEDGRAACVLDAVRARPLRGGGAALPPDHADRA</sequence>
<organism evidence="7">
    <name type="scientific">Tetraselmis sp. GSL018</name>
    <dbReference type="NCBI Taxonomy" id="582737"/>
    <lineage>
        <taxon>Eukaryota</taxon>
        <taxon>Viridiplantae</taxon>
        <taxon>Chlorophyta</taxon>
        <taxon>core chlorophytes</taxon>
        <taxon>Chlorodendrophyceae</taxon>
        <taxon>Chlorodendrales</taxon>
        <taxon>Chlorodendraceae</taxon>
        <taxon>Tetraselmis</taxon>
    </lineage>
</organism>
<evidence type="ECO:0000313" key="7">
    <source>
        <dbReference type="EMBL" id="JAC82286.1"/>
    </source>
</evidence>
<keyword evidence="1 7" id="KW-0489">Methyltransferase</keyword>
<keyword evidence="4" id="KW-0472">Membrane</keyword>
<dbReference type="SUPFAM" id="SSF53335">
    <property type="entry name" value="S-adenosyl-L-methionine-dependent methyltransferases"/>
    <property type="match status" value="1"/>
</dbReference>
<feature type="compositionally biased region" description="Basic residues" evidence="3">
    <location>
        <begin position="331"/>
        <end position="340"/>
    </location>
</feature>
<reference evidence="7" key="1">
    <citation type="submission" date="2014-05" db="EMBL/GenBank/DDBJ databases">
        <title>The transcriptome of the halophilic microalga Tetraselmis sp. GSL018 isolated from the Great Salt Lake, Utah.</title>
        <authorList>
            <person name="Jinkerson R.E."/>
            <person name="D'Adamo S."/>
            <person name="Posewitz M.C."/>
        </authorList>
    </citation>
    <scope>NUCLEOTIDE SEQUENCE</scope>
    <source>
        <strain evidence="7">GSL018</strain>
    </source>
</reference>
<dbReference type="Pfam" id="PF25904">
    <property type="entry name" value="Tmrp11_N"/>
    <property type="match status" value="1"/>
</dbReference>
<feature type="region of interest" description="Disordered" evidence="3">
    <location>
        <begin position="293"/>
        <end position="361"/>
    </location>
</feature>
<dbReference type="Gene3D" id="3.40.50.150">
    <property type="entry name" value="Vaccinia Virus protein VP39"/>
    <property type="match status" value="1"/>
</dbReference>
<accession>A0A061SHT1</accession>
<keyword evidence="2 7" id="KW-0808">Transferase</keyword>
<dbReference type="Pfam" id="PF01170">
    <property type="entry name" value="UPF0020"/>
    <property type="match status" value="1"/>
</dbReference>
<feature type="compositionally biased region" description="Basic and acidic residues" evidence="3">
    <location>
        <begin position="342"/>
        <end position="361"/>
    </location>
</feature>
<dbReference type="GO" id="GO:0043527">
    <property type="term" value="C:tRNA methyltransferase complex"/>
    <property type="evidence" value="ECO:0007669"/>
    <property type="project" value="UniProtKB-ARBA"/>
</dbReference>
<feature type="non-terminal residue" evidence="7">
    <location>
        <position position="1"/>
    </location>
</feature>
<dbReference type="AlphaFoldDB" id="A0A061SHT1"/>